<reference evidence="1" key="2">
    <citation type="journal article" date="2020" name="Nat. Commun.">
        <title>Large-scale genome sequencing of mycorrhizal fungi provides insights into the early evolution of symbiotic traits.</title>
        <authorList>
            <person name="Miyauchi S."/>
            <person name="Kiss E."/>
            <person name="Kuo A."/>
            <person name="Drula E."/>
            <person name="Kohler A."/>
            <person name="Sanchez-Garcia M."/>
            <person name="Morin E."/>
            <person name="Andreopoulos B."/>
            <person name="Barry K.W."/>
            <person name="Bonito G."/>
            <person name="Buee M."/>
            <person name="Carver A."/>
            <person name="Chen C."/>
            <person name="Cichocki N."/>
            <person name="Clum A."/>
            <person name="Culley D."/>
            <person name="Crous P.W."/>
            <person name="Fauchery L."/>
            <person name="Girlanda M."/>
            <person name="Hayes R.D."/>
            <person name="Keri Z."/>
            <person name="LaButti K."/>
            <person name="Lipzen A."/>
            <person name="Lombard V."/>
            <person name="Magnuson J."/>
            <person name="Maillard F."/>
            <person name="Murat C."/>
            <person name="Nolan M."/>
            <person name="Ohm R.A."/>
            <person name="Pangilinan J."/>
            <person name="Pereira M.F."/>
            <person name="Perotto S."/>
            <person name="Peter M."/>
            <person name="Pfister S."/>
            <person name="Riley R."/>
            <person name="Sitrit Y."/>
            <person name="Stielow J.B."/>
            <person name="Szollosi G."/>
            <person name="Zifcakova L."/>
            <person name="Stursova M."/>
            <person name="Spatafora J.W."/>
            <person name="Tedersoo L."/>
            <person name="Vaario L.M."/>
            <person name="Yamada A."/>
            <person name="Yan M."/>
            <person name="Wang P."/>
            <person name="Xu J."/>
            <person name="Bruns T."/>
            <person name="Baldrian P."/>
            <person name="Vilgalys R."/>
            <person name="Dunand C."/>
            <person name="Henrissat B."/>
            <person name="Grigoriev I.V."/>
            <person name="Hibbett D."/>
            <person name="Nagy L.G."/>
            <person name="Martin F.M."/>
        </authorList>
    </citation>
    <scope>NUCLEOTIDE SEQUENCE</scope>
    <source>
        <strain evidence="1">P2</strain>
    </source>
</reference>
<evidence type="ECO:0000313" key="2">
    <source>
        <dbReference type="Proteomes" id="UP000886501"/>
    </source>
</evidence>
<reference evidence="1" key="1">
    <citation type="submission" date="2019-10" db="EMBL/GenBank/DDBJ databases">
        <authorList>
            <consortium name="DOE Joint Genome Institute"/>
            <person name="Kuo A."/>
            <person name="Miyauchi S."/>
            <person name="Kiss E."/>
            <person name="Drula E."/>
            <person name="Kohler A."/>
            <person name="Sanchez-Garcia M."/>
            <person name="Andreopoulos B."/>
            <person name="Barry K.W."/>
            <person name="Bonito G."/>
            <person name="Buee M."/>
            <person name="Carver A."/>
            <person name="Chen C."/>
            <person name="Cichocki N."/>
            <person name="Clum A."/>
            <person name="Culley D."/>
            <person name="Crous P.W."/>
            <person name="Fauchery L."/>
            <person name="Girlanda M."/>
            <person name="Hayes R."/>
            <person name="Keri Z."/>
            <person name="Labutti K."/>
            <person name="Lipzen A."/>
            <person name="Lombard V."/>
            <person name="Magnuson J."/>
            <person name="Maillard F."/>
            <person name="Morin E."/>
            <person name="Murat C."/>
            <person name="Nolan M."/>
            <person name="Ohm R."/>
            <person name="Pangilinan J."/>
            <person name="Pereira M."/>
            <person name="Perotto S."/>
            <person name="Peter M."/>
            <person name="Riley R."/>
            <person name="Sitrit Y."/>
            <person name="Stielow B."/>
            <person name="Szollosi G."/>
            <person name="Zifcakova L."/>
            <person name="Stursova M."/>
            <person name="Spatafora J.W."/>
            <person name="Tedersoo L."/>
            <person name="Vaario L.-M."/>
            <person name="Yamada A."/>
            <person name="Yan M."/>
            <person name="Wang P."/>
            <person name="Xu J."/>
            <person name="Bruns T."/>
            <person name="Baldrian P."/>
            <person name="Vilgalys R."/>
            <person name="Henrissat B."/>
            <person name="Grigoriev I.V."/>
            <person name="Hibbett D."/>
            <person name="Nagy L.G."/>
            <person name="Martin F.M."/>
        </authorList>
    </citation>
    <scope>NUCLEOTIDE SEQUENCE</scope>
    <source>
        <strain evidence="1">P2</strain>
    </source>
</reference>
<dbReference type="Proteomes" id="UP000886501">
    <property type="component" value="Unassembled WGS sequence"/>
</dbReference>
<protein>
    <submittedName>
        <fullName evidence="1">Uncharacterized protein</fullName>
    </submittedName>
</protein>
<proteinExistence type="predicted"/>
<dbReference type="EMBL" id="MU117984">
    <property type="protein sequence ID" value="KAF9650525.1"/>
    <property type="molecule type" value="Genomic_DNA"/>
</dbReference>
<comment type="caution">
    <text evidence="1">The sequence shown here is derived from an EMBL/GenBank/DDBJ whole genome shotgun (WGS) entry which is preliminary data.</text>
</comment>
<gene>
    <name evidence="1" type="ORF">BDM02DRAFT_3112059</name>
</gene>
<evidence type="ECO:0000313" key="1">
    <source>
        <dbReference type="EMBL" id="KAF9650525.1"/>
    </source>
</evidence>
<name>A0ACB6ZL36_THEGA</name>
<organism evidence="1 2">
    <name type="scientific">Thelephora ganbajun</name>
    <name type="common">Ganba fungus</name>
    <dbReference type="NCBI Taxonomy" id="370292"/>
    <lineage>
        <taxon>Eukaryota</taxon>
        <taxon>Fungi</taxon>
        <taxon>Dikarya</taxon>
        <taxon>Basidiomycota</taxon>
        <taxon>Agaricomycotina</taxon>
        <taxon>Agaricomycetes</taxon>
        <taxon>Thelephorales</taxon>
        <taxon>Thelephoraceae</taxon>
        <taxon>Thelephora</taxon>
    </lineage>
</organism>
<keyword evidence="2" id="KW-1185">Reference proteome</keyword>
<accession>A0ACB6ZL36</accession>
<sequence length="284" mass="32445">MTSLRSLRVFETQRPVFVDPHGLASKRLITDFERALFPSDTADQPPLSTYELLLPGRTNVTLLTALRSPFIETLRLSGTVQIANTPSATLKNLKHLTINNVQGSYFDTRDFSQDFPSIHTLESFIYSQTDRLSFELRDHHLHTISTAANSLRKLVLINCRKLTTATIAHCLKQFQRLEHFALALVTTLELEVNFIRDTLPPTIRILRLAIQNERWMRVFVDKEGDIYRTVGNLMQETGGVLTEVSLHMRPEFLRDPTWGAWLSNAAHHSCILLTLGPWINSERI</sequence>